<dbReference type="PANTHER" id="PTHR24148:SF73">
    <property type="entry name" value="HET DOMAIN PROTEIN (AFU_ORTHOLOGUE AFUA_8G01020)"/>
    <property type="match status" value="1"/>
</dbReference>
<name>A0AA38X458_9EURO</name>
<gene>
    <name evidence="2" type="ORF">H2200_009429</name>
</gene>
<sequence length="561" mass="63769">MSSPSNWSTSPLQKAVEAVNPFPTPENSSFPFSTVYKDLSTDKEEIRLVEIQSGKPHEPVSLNLVHRCYLTEDNHIPYEALSYCAGDVYDNQRVRLDGHDFNVFKSLFQALLQLRSTQGTSRFIWLDQICINQHDSHEKSEQVAMMKGIYEKASCVLSWLGPASTNPDSDLAFDFIQDFWNLFGDEIERFARAHSPTTTSYKRLMSQLLFSFNFGKGRNYDSENLFGTTFDKESIVDILSLCDNFNALKHISQLKEKIKALHELLRRPYWTRKWILQEVSVAEDGMVSCGHRSSQILKLFVVHDFLDFRLNVEIERGKTFEDDVDEHLEMIKDAIKPGKLYEFLNFWKYGQNPQRFHLIHALFLTRNMEATEPRDKLYSLLNVAGPHVMRNLSIKPDYERNSSISKVIKTLSAGYITSGPESLGYTLELANGILSRHDIPSWCFDFTLGSSELAGTGANESATILKTGFSNVSLITIGEMLLLHLRAIPLGIIEETSSLKYPDCPSKAEDWGHHAQQQLLEENLEPLLDWLIASIIGSIANDISLLVPLIQQLIQHLSKGL</sequence>
<evidence type="ECO:0000259" key="1">
    <source>
        <dbReference type="Pfam" id="PF06985"/>
    </source>
</evidence>
<dbReference type="EMBL" id="JAPDRK010000014">
    <property type="protein sequence ID" value="KAJ9606468.1"/>
    <property type="molecule type" value="Genomic_DNA"/>
</dbReference>
<comment type="caution">
    <text evidence="2">The sequence shown here is derived from an EMBL/GenBank/DDBJ whole genome shotgun (WGS) entry which is preliminary data.</text>
</comment>
<keyword evidence="3" id="KW-1185">Reference proteome</keyword>
<dbReference type="InterPro" id="IPR010730">
    <property type="entry name" value="HET"/>
</dbReference>
<accession>A0AA38X458</accession>
<evidence type="ECO:0000313" key="2">
    <source>
        <dbReference type="EMBL" id="KAJ9606468.1"/>
    </source>
</evidence>
<dbReference type="PANTHER" id="PTHR24148">
    <property type="entry name" value="ANKYRIN REPEAT DOMAIN-CONTAINING PROTEIN 39 HOMOLOG-RELATED"/>
    <property type="match status" value="1"/>
</dbReference>
<dbReference type="Proteomes" id="UP001172673">
    <property type="component" value="Unassembled WGS sequence"/>
</dbReference>
<proteinExistence type="predicted"/>
<dbReference type="Pfam" id="PF06985">
    <property type="entry name" value="HET"/>
    <property type="match status" value="1"/>
</dbReference>
<feature type="domain" description="Heterokaryon incompatibility" evidence="1">
    <location>
        <begin position="78"/>
        <end position="278"/>
    </location>
</feature>
<evidence type="ECO:0000313" key="3">
    <source>
        <dbReference type="Proteomes" id="UP001172673"/>
    </source>
</evidence>
<protein>
    <recommendedName>
        <fullName evidence="1">Heterokaryon incompatibility domain-containing protein</fullName>
    </recommendedName>
</protein>
<dbReference type="InterPro" id="IPR052895">
    <property type="entry name" value="HetReg/Transcr_Mod"/>
</dbReference>
<dbReference type="AlphaFoldDB" id="A0AA38X458"/>
<organism evidence="2 3">
    <name type="scientific">Cladophialophora chaetospira</name>
    <dbReference type="NCBI Taxonomy" id="386627"/>
    <lineage>
        <taxon>Eukaryota</taxon>
        <taxon>Fungi</taxon>
        <taxon>Dikarya</taxon>
        <taxon>Ascomycota</taxon>
        <taxon>Pezizomycotina</taxon>
        <taxon>Eurotiomycetes</taxon>
        <taxon>Chaetothyriomycetidae</taxon>
        <taxon>Chaetothyriales</taxon>
        <taxon>Herpotrichiellaceae</taxon>
        <taxon>Cladophialophora</taxon>
    </lineage>
</organism>
<reference evidence="2" key="1">
    <citation type="submission" date="2022-10" db="EMBL/GenBank/DDBJ databases">
        <title>Culturing micro-colonial fungi from biological soil crusts in the Mojave desert and describing Neophaeococcomyces mojavensis, and introducing the new genera and species Taxawa tesnikishii.</title>
        <authorList>
            <person name="Kurbessoian T."/>
            <person name="Stajich J.E."/>
        </authorList>
    </citation>
    <scope>NUCLEOTIDE SEQUENCE</scope>
    <source>
        <strain evidence="2">TK_41</strain>
    </source>
</reference>